<protein>
    <submittedName>
        <fullName evidence="1">(rape) hypothetical protein</fullName>
    </submittedName>
</protein>
<gene>
    <name evidence="1" type="ORF">DARMORV10_C03P00240.1</name>
</gene>
<dbReference type="EMBL" id="HG994367">
    <property type="protein sequence ID" value="CAF1696128.1"/>
    <property type="molecule type" value="Genomic_DNA"/>
</dbReference>
<sequence>LESLCLKKVFNYSSQDEFNQRCERTQKKTMRASVAASRLSDDRKLFRVLPTIQRYLKVHDRQFFLYITCGMQSSLNFSQSNSWIGSTWRNSGNL</sequence>
<name>A0A816HY79_BRANA</name>
<organism evidence="1">
    <name type="scientific">Brassica napus</name>
    <name type="common">Rape</name>
    <dbReference type="NCBI Taxonomy" id="3708"/>
    <lineage>
        <taxon>Eukaryota</taxon>
        <taxon>Viridiplantae</taxon>
        <taxon>Streptophyta</taxon>
        <taxon>Embryophyta</taxon>
        <taxon>Tracheophyta</taxon>
        <taxon>Spermatophyta</taxon>
        <taxon>Magnoliopsida</taxon>
        <taxon>eudicotyledons</taxon>
        <taxon>Gunneridae</taxon>
        <taxon>Pentapetalae</taxon>
        <taxon>rosids</taxon>
        <taxon>malvids</taxon>
        <taxon>Brassicales</taxon>
        <taxon>Brassicaceae</taxon>
        <taxon>Brassiceae</taxon>
        <taxon>Brassica</taxon>
    </lineage>
</organism>
<evidence type="ECO:0000313" key="1">
    <source>
        <dbReference type="EMBL" id="CAF1696128.1"/>
    </source>
</evidence>
<reference evidence="1" key="1">
    <citation type="submission" date="2021-01" db="EMBL/GenBank/DDBJ databases">
        <authorList>
            <consortium name="Genoscope - CEA"/>
            <person name="William W."/>
        </authorList>
    </citation>
    <scope>NUCLEOTIDE SEQUENCE</scope>
</reference>
<accession>A0A816HY79</accession>
<dbReference type="Proteomes" id="UP001295469">
    <property type="component" value="Chromosome C03"/>
</dbReference>
<feature type="non-terminal residue" evidence="1">
    <location>
        <position position="1"/>
    </location>
</feature>
<dbReference type="AlphaFoldDB" id="A0A816HY79"/>
<proteinExistence type="predicted"/>